<sequence>MLFLLSVVDKIITKYVLGSGSVVHLLLQTFLSLLCQHKQIIGYTNIYRCQL</sequence>
<evidence type="ECO:0000256" key="1">
    <source>
        <dbReference type="SAM" id="Phobius"/>
    </source>
</evidence>
<keyword evidence="1" id="KW-0472">Membrane</keyword>
<reference evidence="2" key="1">
    <citation type="submission" date="2015-07" db="EMBL/GenBank/DDBJ databases">
        <title>MeaNS - Measles Nucleotide Surveillance Program.</title>
        <authorList>
            <person name="Tran T."/>
            <person name="Druce J."/>
        </authorList>
    </citation>
    <scope>NUCLEOTIDE SEQUENCE</scope>
    <source>
        <strain evidence="2">UCB-OBI-ISO-001</strain>
        <tissue evidence="2">Gonad</tissue>
    </source>
</reference>
<proteinExistence type="predicted"/>
<accession>A0A0L8GGN7</accession>
<evidence type="ECO:0000313" key="2">
    <source>
        <dbReference type="EMBL" id="KOF76151.1"/>
    </source>
</evidence>
<keyword evidence="1" id="KW-0812">Transmembrane</keyword>
<gene>
    <name evidence="2" type="ORF">OCBIM_22033755mg</name>
</gene>
<organism evidence="2">
    <name type="scientific">Octopus bimaculoides</name>
    <name type="common">California two-spotted octopus</name>
    <dbReference type="NCBI Taxonomy" id="37653"/>
    <lineage>
        <taxon>Eukaryota</taxon>
        <taxon>Metazoa</taxon>
        <taxon>Spiralia</taxon>
        <taxon>Lophotrochozoa</taxon>
        <taxon>Mollusca</taxon>
        <taxon>Cephalopoda</taxon>
        <taxon>Coleoidea</taxon>
        <taxon>Octopodiformes</taxon>
        <taxon>Octopoda</taxon>
        <taxon>Incirrata</taxon>
        <taxon>Octopodidae</taxon>
        <taxon>Octopus</taxon>
    </lineage>
</organism>
<dbReference type="EMBL" id="KQ421864">
    <property type="protein sequence ID" value="KOF76151.1"/>
    <property type="molecule type" value="Genomic_DNA"/>
</dbReference>
<name>A0A0L8GGN7_OCTBM</name>
<protein>
    <submittedName>
        <fullName evidence="2">Uncharacterized protein</fullName>
    </submittedName>
</protein>
<dbReference type="AlphaFoldDB" id="A0A0L8GGN7"/>
<keyword evidence="1" id="KW-1133">Transmembrane helix</keyword>
<feature type="transmembrane region" description="Helical" evidence="1">
    <location>
        <begin position="12"/>
        <end position="34"/>
    </location>
</feature>